<name>A0A3N2C4J8_9MICO</name>
<accession>A0A3N2C4J8</accession>
<keyword evidence="1" id="KW-0175">Coiled coil</keyword>
<evidence type="ECO:0000256" key="2">
    <source>
        <dbReference type="SAM" id="MobiDB-lite"/>
    </source>
</evidence>
<dbReference type="EMBL" id="RKHL01000001">
    <property type="protein sequence ID" value="ROR82441.1"/>
    <property type="molecule type" value="Genomic_DNA"/>
</dbReference>
<dbReference type="RefSeq" id="WP_085513447.1">
    <property type="nucleotide sequence ID" value="NZ_FXAP01000005.1"/>
</dbReference>
<evidence type="ECO:0000313" key="3">
    <source>
        <dbReference type="EMBL" id="ROR82441.1"/>
    </source>
</evidence>
<dbReference type="Proteomes" id="UP000266915">
    <property type="component" value="Unassembled WGS sequence"/>
</dbReference>
<gene>
    <name evidence="3" type="ORF">EDD42_2532</name>
</gene>
<comment type="caution">
    <text evidence="3">The sequence shown here is derived from an EMBL/GenBank/DDBJ whole genome shotgun (WGS) entry which is preliminary data.</text>
</comment>
<sequence length="142" mass="15866">MIDEQAAHEGTTPDDGAMWVQPSGRSVDDLVAQVKALQHRVLLDADRIIGLAAERDTLRAEVERMADTELAVAFARVDQLEDEREGLVHEVHKLLRDHRLALELRDARTRTEVDQILASTTWKLGSAVIKPISGIRSVVRRS</sequence>
<evidence type="ECO:0000256" key="1">
    <source>
        <dbReference type="SAM" id="Coils"/>
    </source>
</evidence>
<organism evidence="3 4">
    <name type="scientific">Plantibacter flavus</name>
    <dbReference type="NCBI Taxonomy" id="150123"/>
    <lineage>
        <taxon>Bacteria</taxon>
        <taxon>Bacillati</taxon>
        <taxon>Actinomycetota</taxon>
        <taxon>Actinomycetes</taxon>
        <taxon>Micrococcales</taxon>
        <taxon>Microbacteriaceae</taxon>
        <taxon>Plantibacter</taxon>
    </lineage>
</organism>
<dbReference type="AlphaFoldDB" id="A0A3N2C4J8"/>
<keyword evidence="4" id="KW-1185">Reference proteome</keyword>
<reference evidence="3 4" key="1">
    <citation type="submission" date="2018-11" db="EMBL/GenBank/DDBJ databases">
        <title>Sequencing the genomes of 1000 actinobacteria strains.</title>
        <authorList>
            <person name="Klenk H.-P."/>
        </authorList>
    </citation>
    <scope>NUCLEOTIDE SEQUENCE [LARGE SCALE GENOMIC DNA]</scope>
    <source>
        <strain evidence="3 4">DSM 14012</strain>
    </source>
</reference>
<evidence type="ECO:0000313" key="4">
    <source>
        <dbReference type="Proteomes" id="UP000266915"/>
    </source>
</evidence>
<protein>
    <submittedName>
        <fullName evidence="3">Uncharacterized protein</fullName>
    </submittedName>
</protein>
<feature type="coiled-coil region" evidence="1">
    <location>
        <begin position="70"/>
        <end position="97"/>
    </location>
</feature>
<proteinExistence type="predicted"/>
<feature type="region of interest" description="Disordered" evidence="2">
    <location>
        <begin position="1"/>
        <end position="20"/>
    </location>
</feature>